<evidence type="ECO:0000259" key="14">
    <source>
        <dbReference type="PROSITE" id="PS50885"/>
    </source>
</evidence>
<dbReference type="InterPro" id="IPR036097">
    <property type="entry name" value="HisK_dim/P_sf"/>
</dbReference>
<protein>
    <recommendedName>
        <fullName evidence="4">histidine kinase</fullName>
        <ecNumber evidence="4">2.7.13.3</ecNumber>
    </recommendedName>
</protein>
<dbReference type="InterPro" id="IPR050428">
    <property type="entry name" value="TCS_sensor_his_kinase"/>
</dbReference>
<dbReference type="CDD" id="cd00075">
    <property type="entry name" value="HATPase"/>
    <property type="match status" value="1"/>
</dbReference>
<feature type="transmembrane region" description="Helical" evidence="12">
    <location>
        <begin position="209"/>
        <end position="232"/>
    </location>
</feature>
<keyword evidence="7 12" id="KW-0812">Transmembrane</keyword>
<dbReference type="FunFam" id="3.30.565.10:FF:000006">
    <property type="entry name" value="Sensor histidine kinase WalK"/>
    <property type="match status" value="1"/>
</dbReference>
<evidence type="ECO:0000256" key="4">
    <source>
        <dbReference type="ARBA" id="ARBA00012438"/>
    </source>
</evidence>
<dbReference type="SMART" id="SM00388">
    <property type="entry name" value="HisKA"/>
    <property type="match status" value="1"/>
</dbReference>
<dbReference type="Gene3D" id="3.30.565.10">
    <property type="entry name" value="Histidine kinase-like ATPase, C-terminal domain"/>
    <property type="match status" value="1"/>
</dbReference>
<feature type="domain" description="Histidine kinase" evidence="13">
    <location>
        <begin position="308"/>
        <end position="522"/>
    </location>
</feature>
<organism evidence="15 16">
    <name type="scientific">Agromyces seonyuensis</name>
    <dbReference type="NCBI Taxonomy" id="2662446"/>
    <lineage>
        <taxon>Bacteria</taxon>
        <taxon>Bacillati</taxon>
        <taxon>Actinomycetota</taxon>
        <taxon>Actinomycetes</taxon>
        <taxon>Micrococcales</taxon>
        <taxon>Microbacteriaceae</taxon>
        <taxon>Agromyces</taxon>
    </lineage>
</organism>
<keyword evidence="6" id="KW-0808">Transferase</keyword>
<feature type="transmembrane region" description="Helical" evidence="12">
    <location>
        <begin position="42"/>
        <end position="66"/>
    </location>
</feature>
<comment type="caution">
    <text evidence="15">The sequence shown here is derived from an EMBL/GenBank/DDBJ whole genome shotgun (WGS) entry which is preliminary data.</text>
</comment>
<evidence type="ECO:0000313" key="16">
    <source>
        <dbReference type="Proteomes" id="UP000438182"/>
    </source>
</evidence>
<dbReference type="PRINTS" id="PR00344">
    <property type="entry name" value="BCTRLSENSOR"/>
</dbReference>
<dbReference type="CDD" id="cd06225">
    <property type="entry name" value="HAMP"/>
    <property type="match status" value="1"/>
</dbReference>
<evidence type="ECO:0000256" key="12">
    <source>
        <dbReference type="SAM" id="Phobius"/>
    </source>
</evidence>
<evidence type="ECO:0000256" key="11">
    <source>
        <dbReference type="ARBA" id="ARBA00023136"/>
    </source>
</evidence>
<evidence type="ECO:0000256" key="5">
    <source>
        <dbReference type="ARBA" id="ARBA00022553"/>
    </source>
</evidence>
<keyword evidence="5" id="KW-0597">Phosphoprotein</keyword>
<dbReference type="GO" id="GO:0005509">
    <property type="term" value="F:calcium ion binding"/>
    <property type="evidence" value="ECO:0007669"/>
    <property type="project" value="UniProtKB-ARBA"/>
</dbReference>
<dbReference type="InterPro" id="IPR004358">
    <property type="entry name" value="Sig_transdc_His_kin-like_C"/>
</dbReference>
<dbReference type="Pfam" id="PF00512">
    <property type="entry name" value="HisKA"/>
    <property type="match status" value="1"/>
</dbReference>
<dbReference type="EMBL" id="WSTA01000009">
    <property type="protein sequence ID" value="MWB97603.1"/>
    <property type="molecule type" value="Genomic_DNA"/>
</dbReference>
<feature type="domain" description="HAMP" evidence="14">
    <location>
        <begin position="233"/>
        <end position="293"/>
    </location>
</feature>
<dbReference type="Proteomes" id="UP000438182">
    <property type="component" value="Unassembled WGS sequence"/>
</dbReference>
<dbReference type="SUPFAM" id="SSF55874">
    <property type="entry name" value="ATPase domain of HSP90 chaperone/DNA topoisomerase II/histidine kinase"/>
    <property type="match status" value="1"/>
</dbReference>
<dbReference type="PANTHER" id="PTHR45436:SF5">
    <property type="entry name" value="SENSOR HISTIDINE KINASE TRCS"/>
    <property type="match status" value="1"/>
</dbReference>
<dbReference type="SMART" id="SM00387">
    <property type="entry name" value="HATPase_c"/>
    <property type="match status" value="1"/>
</dbReference>
<evidence type="ECO:0000256" key="7">
    <source>
        <dbReference type="ARBA" id="ARBA00022692"/>
    </source>
</evidence>
<dbReference type="Pfam" id="PF02518">
    <property type="entry name" value="HATPase_c"/>
    <property type="match status" value="1"/>
</dbReference>
<evidence type="ECO:0000259" key="13">
    <source>
        <dbReference type="PROSITE" id="PS50109"/>
    </source>
</evidence>
<dbReference type="PROSITE" id="PS50885">
    <property type="entry name" value="HAMP"/>
    <property type="match status" value="1"/>
</dbReference>
<evidence type="ECO:0000256" key="8">
    <source>
        <dbReference type="ARBA" id="ARBA00022777"/>
    </source>
</evidence>
<dbReference type="EC" id="2.7.13.3" evidence="4"/>
<comment type="subcellular location">
    <subcellularLocation>
        <location evidence="3">Cell membrane</location>
    </subcellularLocation>
</comment>
<dbReference type="GO" id="GO:0005886">
    <property type="term" value="C:plasma membrane"/>
    <property type="evidence" value="ECO:0007669"/>
    <property type="project" value="UniProtKB-SubCell"/>
</dbReference>
<evidence type="ECO:0000256" key="1">
    <source>
        <dbReference type="ARBA" id="ARBA00000085"/>
    </source>
</evidence>
<dbReference type="Gene3D" id="1.10.287.130">
    <property type="match status" value="1"/>
</dbReference>
<evidence type="ECO:0000313" key="15">
    <source>
        <dbReference type="EMBL" id="MWB97603.1"/>
    </source>
</evidence>
<keyword evidence="11 12" id="KW-0472">Membrane</keyword>
<comment type="catalytic activity">
    <reaction evidence="1">
        <text>ATP + protein L-histidine = ADP + protein N-phospho-L-histidine.</text>
        <dbReference type="EC" id="2.7.13.3"/>
    </reaction>
</comment>
<evidence type="ECO:0000256" key="6">
    <source>
        <dbReference type="ARBA" id="ARBA00022679"/>
    </source>
</evidence>
<dbReference type="InterPro" id="IPR003594">
    <property type="entry name" value="HATPase_dom"/>
</dbReference>
<dbReference type="CDD" id="cd00082">
    <property type="entry name" value="HisKA"/>
    <property type="match status" value="1"/>
</dbReference>
<keyword evidence="16" id="KW-1185">Reference proteome</keyword>
<gene>
    <name evidence="15" type="ORF">GB864_03400</name>
</gene>
<proteinExistence type="predicted"/>
<evidence type="ECO:0000256" key="10">
    <source>
        <dbReference type="ARBA" id="ARBA00023012"/>
    </source>
</evidence>
<dbReference type="Gene3D" id="6.10.340.10">
    <property type="match status" value="1"/>
</dbReference>
<dbReference type="InterPro" id="IPR003661">
    <property type="entry name" value="HisK_dim/P_dom"/>
</dbReference>
<evidence type="ECO:0000256" key="3">
    <source>
        <dbReference type="ARBA" id="ARBA00004236"/>
    </source>
</evidence>
<name>A0A6I4NTP1_9MICO</name>
<dbReference type="FunFam" id="1.10.287.130:FF:000001">
    <property type="entry name" value="Two-component sensor histidine kinase"/>
    <property type="match status" value="1"/>
</dbReference>
<dbReference type="InterPro" id="IPR036890">
    <property type="entry name" value="HATPase_C_sf"/>
</dbReference>
<dbReference type="InterPro" id="IPR005467">
    <property type="entry name" value="His_kinase_dom"/>
</dbReference>
<dbReference type="AlphaFoldDB" id="A0A6I4NTP1"/>
<dbReference type="PROSITE" id="PS50109">
    <property type="entry name" value="HIS_KIN"/>
    <property type="match status" value="1"/>
</dbReference>
<dbReference type="RefSeq" id="WP_160422950.1">
    <property type="nucleotide sequence ID" value="NZ_WSTA01000009.1"/>
</dbReference>
<evidence type="ECO:0000256" key="9">
    <source>
        <dbReference type="ARBA" id="ARBA00022989"/>
    </source>
</evidence>
<dbReference type="PANTHER" id="PTHR45436">
    <property type="entry name" value="SENSOR HISTIDINE KINASE YKOH"/>
    <property type="match status" value="1"/>
</dbReference>
<dbReference type="SUPFAM" id="SSF47384">
    <property type="entry name" value="Homodimeric domain of signal transducing histidine kinase"/>
    <property type="match status" value="1"/>
</dbReference>
<accession>A0A6I4NTP1</accession>
<reference evidence="15 16" key="1">
    <citation type="submission" date="2019-12" db="EMBL/GenBank/DDBJ databases">
        <authorList>
            <person name="Kim Y.S."/>
        </authorList>
    </citation>
    <scope>NUCLEOTIDE SEQUENCE [LARGE SCALE GENOMIC DNA]</scope>
    <source>
        <strain evidence="15 16">MMS17-SY077</strain>
    </source>
</reference>
<dbReference type="GO" id="GO:0000155">
    <property type="term" value="F:phosphorelay sensor kinase activity"/>
    <property type="evidence" value="ECO:0007669"/>
    <property type="project" value="InterPro"/>
</dbReference>
<dbReference type="SMART" id="SM00304">
    <property type="entry name" value="HAMP"/>
    <property type="match status" value="1"/>
</dbReference>
<sequence length="536" mass="56321">MSEPGEPGYASAARIRVGVPDSAARTQTGRARRGVAWPLRRTLLGILALLLIAVSAGVGLVSVSVFHASAVQRVDTDLESSARRVLSGLSFGQQQDPGDFVGQPGISAGTVVGVVYADGTIAAQYVGAPGQGTVDVSETDASALADVPVADGVGPGFRTEDIEPVTVRLGDLGDYRALAVSGVDLQTNQQVQVVVALPLGEAESATAQLALTITLVAAAGLLLALVAGWFIVGRALAPLERVTASAMRVSELPLDRGDVELAERVETGDDRTEVGRLGGAFNRMLGHVSDALSAREASERKVRRFVADASHELRTPLASIRGYSELVRLHGGELPEEVLHALGRIESESVRMTDLVEDLLLLARLDEGRELAREPVDLQTIARDAVGDAQAAGPEHEWSLEAPEEPLVVDGDEPRLRQVVVNLLANARVHTPEGTRVRLRLVRDGTSARIEVEDDGPGIPPALSDSLFERFARGDSSRSRRAGSTGLGLAIVQAVVDAHGGTVGVRSEPGETVFSVRLPLADPAGDRRAPAGRSEV</sequence>
<dbReference type="InterPro" id="IPR003660">
    <property type="entry name" value="HAMP_dom"/>
</dbReference>
<keyword evidence="9 12" id="KW-1133">Transmembrane helix</keyword>
<dbReference type="Pfam" id="PF00672">
    <property type="entry name" value="HAMP"/>
    <property type="match status" value="1"/>
</dbReference>
<keyword evidence="10" id="KW-0902">Two-component regulatory system</keyword>
<keyword evidence="8" id="KW-0418">Kinase</keyword>
<comment type="cofactor">
    <cofactor evidence="2">
        <name>a divalent metal cation</name>
        <dbReference type="ChEBI" id="CHEBI:60240"/>
    </cofactor>
</comment>
<evidence type="ECO:0000256" key="2">
    <source>
        <dbReference type="ARBA" id="ARBA00001968"/>
    </source>
</evidence>